<comment type="subcellular location">
    <subcellularLocation>
        <location evidence="1">Membrane</location>
        <topology evidence="1">Multi-pass membrane protein</topology>
    </subcellularLocation>
</comment>
<feature type="transmembrane region" description="Helical" evidence="7">
    <location>
        <begin position="47"/>
        <end position="69"/>
    </location>
</feature>
<dbReference type="RefSeq" id="WP_069441520.1">
    <property type="nucleotide sequence ID" value="NZ_LPWF01000023.1"/>
</dbReference>
<dbReference type="InterPro" id="IPR022764">
    <property type="entry name" value="Peptidase_S54_rhomboid_dom"/>
</dbReference>
<evidence type="ECO:0000313" key="9">
    <source>
        <dbReference type="EMBL" id="ODR98298.1"/>
    </source>
</evidence>
<evidence type="ECO:0000313" key="10">
    <source>
        <dbReference type="Proteomes" id="UP000094472"/>
    </source>
</evidence>
<proteinExistence type="inferred from homology"/>
<evidence type="ECO:0000259" key="8">
    <source>
        <dbReference type="Pfam" id="PF01694"/>
    </source>
</evidence>
<dbReference type="InterPro" id="IPR050925">
    <property type="entry name" value="Rhomboid_protease_S54"/>
</dbReference>
<dbReference type="STRING" id="1774969.AUC69_10480"/>
<dbReference type="Proteomes" id="UP000094472">
    <property type="component" value="Unassembled WGS sequence"/>
</dbReference>
<keyword evidence="9" id="KW-0645">Protease</keyword>
<dbReference type="AlphaFoldDB" id="A0A1E3VXN1"/>
<dbReference type="Gene3D" id="1.20.1540.10">
    <property type="entry name" value="Rhomboid-like"/>
    <property type="match status" value="1"/>
</dbReference>
<comment type="caution">
    <text evidence="9">The sequence shown here is derived from an EMBL/GenBank/DDBJ whole genome shotgun (WGS) entry which is preliminary data.</text>
</comment>
<dbReference type="InterPro" id="IPR035952">
    <property type="entry name" value="Rhomboid-like_sf"/>
</dbReference>
<gene>
    <name evidence="9" type="ORF">AUC69_10480</name>
</gene>
<accession>A0A1E3VXN1</accession>
<organism evidence="9 10">
    <name type="scientific">Methyloceanibacter superfactus</name>
    <dbReference type="NCBI Taxonomy" id="1774969"/>
    <lineage>
        <taxon>Bacteria</taxon>
        <taxon>Pseudomonadati</taxon>
        <taxon>Pseudomonadota</taxon>
        <taxon>Alphaproteobacteria</taxon>
        <taxon>Hyphomicrobiales</taxon>
        <taxon>Hyphomicrobiaceae</taxon>
        <taxon>Methyloceanibacter</taxon>
    </lineage>
</organism>
<keyword evidence="4" id="KW-0378">Hydrolase</keyword>
<keyword evidence="3 7" id="KW-0812">Transmembrane</keyword>
<feature type="transmembrane region" description="Helical" evidence="7">
    <location>
        <begin position="117"/>
        <end position="135"/>
    </location>
</feature>
<dbReference type="PANTHER" id="PTHR43731:SF14">
    <property type="entry name" value="PRESENILIN-ASSOCIATED RHOMBOID-LIKE PROTEIN, MITOCHONDRIAL"/>
    <property type="match status" value="1"/>
</dbReference>
<keyword evidence="10" id="KW-1185">Reference proteome</keyword>
<feature type="transmembrane region" description="Helical" evidence="7">
    <location>
        <begin position="81"/>
        <end position="105"/>
    </location>
</feature>
<evidence type="ECO:0000256" key="2">
    <source>
        <dbReference type="ARBA" id="ARBA00009045"/>
    </source>
</evidence>
<dbReference type="SUPFAM" id="SSF144091">
    <property type="entry name" value="Rhomboid-like"/>
    <property type="match status" value="1"/>
</dbReference>
<dbReference type="PANTHER" id="PTHR43731">
    <property type="entry name" value="RHOMBOID PROTEASE"/>
    <property type="match status" value="1"/>
</dbReference>
<evidence type="ECO:0000256" key="3">
    <source>
        <dbReference type="ARBA" id="ARBA00022692"/>
    </source>
</evidence>
<evidence type="ECO:0000256" key="6">
    <source>
        <dbReference type="ARBA" id="ARBA00023136"/>
    </source>
</evidence>
<dbReference type="EMBL" id="LPWF01000023">
    <property type="protein sequence ID" value="ODR98298.1"/>
    <property type="molecule type" value="Genomic_DNA"/>
</dbReference>
<dbReference type="GO" id="GO:0004252">
    <property type="term" value="F:serine-type endopeptidase activity"/>
    <property type="evidence" value="ECO:0007669"/>
    <property type="project" value="InterPro"/>
</dbReference>
<dbReference type="OrthoDB" id="9813074at2"/>
<evidence type="ECO:0000256" key="7">
    <source>
        <dbReference type="SAM" id="Phobius"/>
    </source>
</evidence>
<evidence type="ECO:0000256" key="4">
    <source>
        <dbReference type="ARBA" id="ARBA00022801"/>
    </source>
</evidence>
<feature type="transmembrane region" description="Helical" evidence="7">
    <location>
        <begin position="16"/>
        <end position="40"/>
    </location>
</feature>
<protein>
    <submittedName>
        <fullName evidence="9">Rhomboid family intramembrane serine protease</fullName>
    </submittedName>
</protein>
<dbReference type="GO" id="GO:0006508">
    <property type="term" value="P:proteolysis"/>
    <property type="evidence" value="ECO:0007669"/>
    <property type="project" value="UniProtKB-KW"/>
</dbReference>
<evidence type="ECO:0000256" key="1">
    <source>
        <dbReference type="ARBA" id="ARBA00004141"/>
    </source>
</evidence>
<feature type="transmembrane region" description="Helical" evidence="7">
    <location>
        <begin position="203"/>
        <end position="222"/>
    </location>
</feature>
<name>A0A1E3VXN1_9HYPH</name>
<keyword evidence="6 7" id="KW-0472">Membrane</keyword>
<sequence length="237" mass="26096">MFVPLHDTNPLKKIRFQYVTVGLIALNVAIYVIFQTGWFIPLADEDVTAFAVVPAKLLASTGGGTAFFANGAVLVPERLTLVTYMFLHGGWLHLIGNMLFLWVFGDNIEDAMGHIRFIMFYLMCGIFAAMLHAYMLPHSDLPLIGASGAVAGVIAAYLILHPKVKVWVLALWRIPIKITAAWALGIWIAAQFVSLLFESEEAIAWWAHVGGLVAGAVLILFMRRRGVVLFDRTRGGA</sequence>
<feature type="domain" description="Peptidase S54 rhomboid" evidence="8">
    <location>
        <begin position="79"/>
        <end position="224"/>
    </location>
</feature>
<dbReference type="GO" id="GO:0016020">
    <property type="term" value="C:membrane"/>
    <property type="evidence" value="ECO:0007669"/>
    <property type="project" value="UniProtKB-SubCell"/>
</dbReference>
<dbReference type="Pfam" id="PF01694">
    <property type="entry name" value="Rhomboid"/>
    <property type="match status" value="1"/>
</dbReference>
<reference evidence="9 10" key="1">
    <citation type="journal article" date="2016" name="Environ. Microbiol.">
        <title>New Methyloceanibacter diversity from North Sea sediments includes methanotroph containing solely the soluble methane monooxygenase.</title>
        <authorList>
            <person name="Vekeman B."/>
            <person name="Kerckhof F.M."/>
            <person name="Cremers G."/>
            <person name="de Vos P."/>
            <person name="Vandamme P."/>
            <person name="Boon N."/>
            <person name="Op den Camp H.J."/>
            <person name="Heylen K."/>
        </authorList>
    </citation>
    <scope>NUCLEOTIDE SEQUENCE [LARGE SCALE GENOMIC DNA]</scope>
    <source>
        <strain evidence="9 10">R-67175</strain>
    </source>
</reference>
<keyword evidence="5 7" id="KW-1133">Transmembrane helix</keyword>
<feature type="transmembrane region" description="Helical" evidence="7">
    <location>
        <begin position="141"/>
        <end position="160"/>
    </location>
</feature>
<evidence type="ECO:0000256" key="5">
    <source>
        <dbReference type="ARBA" id="ARBA00022989"/>
    </source>
</evidence>
<comment type="similarity">
    <text evidence="2">Belongs to the peptidase S54 family.</text>
</comment>